<dbReference type="Proteomes" id="UP000001294">
    <property type="component" value="Unassembled WGS sequence"/>
</dbReference>
<feature type="region of interest" description="Disordered" evidence="1">
    <location>
        <begin position="180"/>
        <end position="206"/>
    </location>
</feature>
<feature type="region of interest" description="Disordered" evidence="1">
    <location>
        <begin position="27"/>
        <end position="91"/>
    </location>
</feature>
<name>B6Q5V3_TALMQ</name>
<dbReference type="VEuPathDB" id="FungiDB:PMAA_033000"/>
<feature type="region of interest" description="Disordered" evidence="1">
    <location>
        <begin position="332"/>
        <end position="355"/>
    </location>
</feature>
<dbReference type="HOGENOM" id="CLU_047721_1_0_1"/>
<protein>
    <submittedName>
        <fullName evidence="2">Uncharacterized protein</fullName>
    </submittedName>
</protein>
<feature type="compositionally biased region" description="Low complexity" evidence="1">
    <location>
        <begin position="46"/>
        <end position="74"/>
    </location>
</feature>
<sequence length="372" mass="42300">MERDQRQKRDDFSSRILSRVGSVFRRASRRTKSTVSAHQIEEPSRPEATSTPASAAAGNITTPISTTIISTSIPDAPQPSQTSTAAGITAPTRDTTQVTLWSDIQQERARALFVKYGLTLEPQEWMSSRNYEVKRVEKPIRMKVRRTCHRCQTTFGSDKVCSNCQHVRCKTCPRYPPARTKEEKEARALAKAKGKQQERPSDRAAVVAPIEPSDDTEEIEYTPLTMESRTGGQDVIYKDIKQRVRRTCHQCQTLFLGASTVCESCGHIRCKRCPREPAKLDKYPDGYPGDAEPLPERPLRVWKKPRMRVRYFCIKCDTCYIPGENICATCGEEKGPNTRRDPPKKKEKPPIDEELLKRVQERLQEFRIAADT</sequence>
<dbReference type="AlphaFoldDB" id="B6Q5V3"/>
<dbReference type="OrthoDB" id="5370011at2759"/>
<evidence type="ECO:0000313" key="3">
    <source>
        <dbReference type="Proteomes" id="UP000001294"/>
    </source>
</evidence>
<feature type="compositionally biased region" description="Basic and acidic residues" evidence="1">
    <location>
        <begin position="332"/>
        <end position="341"/>
    </location>
</feature>
<dbReference type="InterPro" id="IPR011011">
    <property type="entry name" value="Znf_FYVE_PHD"/>
</dbReference>
<dbReference type="PhylomeDB" id="B6Q5V3"/>
<dbReference type="SUPFAM" id="SSF57903">
    <property type="entry name" value="FYVE/PHD zinc finger"/>
    <property type="match status" value="1"/>
</dbReference>
<accession>B6Q5V3</accession>
<feature type="compositionally biased region" description="Polar residues" evidence="1">
    <location>
        <begin position="78"/>
        <end position="91"/>
    </location>
</feature>
<evidence type="ECO:0000256" key="1">
    <source>
        <dbReference type="SAM" id="MobiDB-lite"/>
    </source>
</evidence>
<organism evidence="2 3">
    <name type="scientific">Talaromyces marneffei (strain ATCC 18224 / CBS 334.59 / QM 7333)</name>
    <name type="common">Penicillium marneffei</name>
    <dbReference type="NCBI Taxonomy" id="441960"/>
    <lineage>
        <taxon>Eukaryota</taxon>
        <taxon>Fungi</taxon>
        <taxon>Dikarya</taxon>
        <taxon>Ascomycota</taxon>
        <taxon>Pezizomycotina</taxon>
        <taxon>Eurotiomycetes</taxon>
        <taxon>Eurotiomycetidae</taxon>
        <taxon>Eurotiales</taxon>
        <taxon>Trichocomaceae</taxon>
        <taxon>Talaromyces</taxon>
        <taxon>Talaromyces sect. Talaromyces</taxon>
    </lineage>
</organism>
<proteinExistence type="predicted"/>
<reference evidence="3" key="1">
    <citation type="journal article" date="2015" name="Genome Announc.">
        <title>Genome sequence of the AIDS-associated pathogen Penicillium marneffei (ATCC18224) and its near taxonomic relative Talaromyces stipitatus (ATCC10500).</title>
        <authorList>
            <person name="Nierman W.C."/>
            <person name="Fedorova-Abrams N.D."/>
            <person name="Andrianopoulos A."/>
        </authorList>
    </citation>
    <scope>NUCLEOTIDE SEQUENCE [LARGE SCALE GENOMIC DNA]</scope>
    <source>
        <strain evidence="3">ATCC 18224 / CBS 334.59 / QM 7333</strain>
    </source>
</reference>
<gene>
    <name evidence="2" type="ORF">PMAA_033000</name>
</gene>
<dbReference type="EMBL" id="DS995899">
    <property type="protein sequence ID" value="EEA28492.1"/>
    <property type="molecule type" value="Genomic_DNA"/>
</dbReference>
<keyword evidence="3" id="KW-1185">Reference proteome</keyword>
<dbReference type="STRING" id="441960.B6Q5V3"/>
<evidence type="ECO:0000313" key="2">
    <source>
        <dbReference type="EMBL" id="EEA28492.1"/>
    </source>
</evidence>